<dbReference type="GO" id="GO:0005886">
    <property type="term" value="C:plasma membrane"/>
    <property type="evidence" value="ECO:0007669"/>
    <property type="project" value="UniProtKB-SubCell"/>
</dbReference>
<comment type="caution">
    <text evidence="9">The sequence shown here is derived from an EMBL/GenBank/DDBJ whole genome shotgun (WGS) entry which is preliminary data.</text>
</comment>
<keyword evidence="4 7" id="KW-0812">Transmembrane</keyword>
<sequence>MRLNDQTTSALLLVTPALLGLLLFILLPFATALVLAFTDLRLGSPLAVNFVGTDQFLSLFNDPDFIRALLNNLLFAAVVVPLQTILALALALLLNRGLPGTVAFRTLFFMPVVFPMSLVAVIWSLIYAPGENGMMNAFLQWASFGLWEAKDFLRDPLLAMPAIMLLSIWQGVGFQMVILLAGLQGIPQTLYEAAALDGAGRWRQLLHITLPQLRNPLIFVMLVTTILAFRLFDQVQIMTRGGPENATTTVVYEIVQAAFARQQVALASAMTVVFFLLVLSITWLQRRFTHHEREVA</sequence>
<dbReference type="InterPro" id="IPR035906">
    <property type="entry name" value="MetI-like_sf"/>
</dbReference>
<keyword evidence="6 7" id="KW-0472">Membrane</keyword>
<dbReference type="InterPro" id="IPR000515">
    <property type="entry name" value="MetI-like"/>
</dbReference>
<reference evidence="9 10" key="1">
    <citation type="submission" date="2021-05" db="EMBL/GenBank/DDBJ databases">
        <title>Genetic and Functional Diversity in Clade A Lucinid endosymbionts from the Bahamas.</title>
        <authorList>
            <person name="Giani N.M."/>
            <person name="Engel A.S."/>
            <person name="Campbell B.J."/>
        </authorList>
    </citation>
    <scope>NUCLEOTIDE SEQUENCE [LARGE SCALE GENOMIC DNA]</scope>
    <source>
        <strain evidence="9">LUC16012Gg_MoonRockCtena</strain>
    </source>
</reference>
<dbReference type="Pfam" id="PF00528">
    <property type="entry name" value="BPD_transp_1"/>
    <property type="match status" value="1"/>
</dbReference>
<dbReference type="GO" id="GO:0055085">
    <property type="term" value="P:transmembrane transport"/>
    <property type="evidence" value="ECO:0007669"/>
    <property type="project" value="InterPro"/>
</dbReference>
<dbReference type="PANTHER" id="PTHR30193">
    <property type="entry name" value="ABC TRANSPORTER PERMEASE PROTEIN"/>
    <property type="match status" value="1"/>
</dbReference>
<gene>
    <name evidence="9" type="ORF">KME65_09820</name>
</gene>
<evidence type="ECO:0000256" key="1">
    <source>
        <dbReference type="ARBA" id="ARBA00004651"/>
    </source>
</evidence>
<evidence type="ECO:0000256" key="2">
    <source>
        <dbReference type="ARBA" id="ARBA00022448"/>
    </source>
</evidence>
<feature type="domain" description="ABC transmembrane type-1" evidence="8">
    <location>
        <begin position="69"/>
        <end position="285"/>
    </location>
</feature>
<dbReference type="SUPFAM" id="SSF161098">
    <property type="entry name" value="MetI-like"/>
    <property type="match status" value="1"/>
</dbReference>
<name>A0A944M8I6_9GAMM</name>
<dbReference type="AlphaFoldDB" id="A0A944M8I6"/>
<feature type="transmembrane region" description="Helical" evidence="7">
    <location>
        <begin position="264"/>
        <end position="284"/>
    </location>
</feature>
<evidence type="ECO:0000259" key="8">
    <source>
        <dbReference type="PROSITE" id="PS50928"/>
    </source>
</evidence>
<dbReference type="Proteomes" id="UP000770889">
    <property type="component" value="Unassembled WGS sequence"/>
</dbReference>
<evidence type="ECO:0000256" key="3">
    <source>
        <dbReference type="ARBA" id="ARBA00022475"/>
    </source>
</evidence>
<feature type="transmembrane region" description="Helical" evidence="7">
    <location>
        <begin position="106"/>
        <end position="126"/>
    </location>
</feature>
<dbReference type="Gene3D" id="1.10.3720.10">
    <property type="entry name" value="MetI-like"/>
    <property type="match status" value="1"/>
</dbReference>
<evidence type="ECO:0000313" key="10">
    <source>
        <dbReference type="Proteomes" id="UP000770889"/>
    </source>
</evidence>
<evidence type="ECO:0000256" key="6">
    <source>
        <dbReference type="ARBA" id="ARBA00023136"/>
    </source>
</evidence>
<feature type="transmembrane region" description="Helical" evidence="7">
    <location>
        <begin position="213"/>
        <end position="232"/>
    </location>
</feature>
<comment type="subcellular location">
    <subcellularLocation>
        <location evidence="1 7">Cell membrane</location>
        <topology evidence="1 7">Multi-pass membrane protein</topology>
    </subcellularLocation>
</comment>
<evidence type="ECO:0000313" key="9">
    <source>
        <dbReference type="EMBL" id="MBT2989249.1"/>
    </source>
</evidence>
<evidence type="ECO:0000256" key="7">
    <source>
        <dbReference type="RuleBase" id="RU363032"/>
    </source>
</evidence>
<comment type="similarity">
    <text evidence="7">Belongs to the binding-protein-dependent transport system permease family.</text>
</comment>
<dbReference type="CDD" id="cd06261">
    <property type="entry name" value="TM_PBP2"/>
    <property type="match status" value="1"/>
</dbReference>
<protein>
    <submittedName>
        <fullName evidence="9">Sugar ABC transporter permease</fullName>
    </submittedName>
</protein>
<dbReference type="PROSITE" id="PS50928">
    <property type="entry name" value="ABC_TM1"/>
    <property type="match status" value="1"/>
</dbReference>
<keyword evidence="5 7" id="KW-1133">Transmembrane helix</keyword>
<dbReference type="InterPro" id="IPR051393">
    <property type="entry name" value="ABC_transporter_permease"/>
</dbReference>
<feature type="transmembrane region" description="Helical" evidence="7">
    <location>
        <begin position="73"/>
        <end position="94"/>
    </location>
</feature>
<dbReference type="PANTHER" id="PTHR30193:SF41">
    <property type="entry name" value="DIACETYLCHITOBIOSE UPTAKE SYSTEM PERMEASE PROTEIN NGCF"/>
    <property type="match status" value="1"/>
</dbReference>
<evidence type="ECO:0000256" key="4">
    <source>
        <dbReference type="ARBA" id="ARBA00022692"/>
    </source>
</evidence>
<feature type="transmembrane region" description="Helical" evidence="7">
    <location>
        <begin position="157"/>
        <end position="181"/>
    </location>
</feature>
<evidence type="ECO:0000256" key="5">
    <source>
        <dbReference type="ARBA" id="ARBA00022989"/>
    </source>
</evidence>
<proteinExistence type="inferred from homology"/>
<keyword evidence="2 7" id="KW-0813">Transport</keyword>
<organism evidence="9 10">
    <name type="scientific">Candidatus Thiodiazotropha taylori</name>
    <dbReference type="NCBI Taxonomy" id="2792791"/>
    <lineage>
        <taxon>Bacteria</taxon>
        <taxon>Pseudomonadati</taxon>
        <taxon>Pseudomonadota</taxon>
        <taxon>Gammaproteobacteria</taxon>
        <taxon>Chromatiales</taxon>
        <taxon>Sedimenticolaceae</taxon>
        <taxon>Candidatus Thiodiazotropha</taxon>
    </lineage>
</organism>
<accession>A0A944M8I6</accession>
<dbReference type="EMBL" id="JAHHGM010000007">
    <property type="protein sequence ID" value="MBT2989249.1"/>
    <property type="molecule type" value="Genomic_DNA"/>
</dbReference>
<keyword evidence="3" id="KW-1003">Cell membrane</keyword>